<feature type="transmembrane region" description="Helical" evidence="1">
    <location>
        <begin position="156"/>
        <end position="175"/>
    </location>
</feature>
<evidence type="ECO:0000313" key="2">
    <source>
        <dbReference type="EnsemblMetazoa" id="GBRI021392-PA"/>
    </source>
</evidence>
<reference evidence="2" key="2">
    <citation type="submission" date="2020-05" db="UniProtKB">
        <authorList>
            <consortium name="EnsemblMetazoa"/>
        </authorList>
    </citation>
    <scope>IDENTIFICATION</scope>
    <source>
        <strain evidence="2">IAEA</strain>
    </source>
</reference>
<dbReference type="EnsemblMetazoa" id="GBRI021392-RA">
    <property type="protein sequence ID" value="GBRI021392-PA"/>
    <property type="gene ID" value="GBRI021392"/>
</dbReference>
<dbReference type="VEuPathDB" id="VectorBase:GBRI021392"/>
<evidence type="ECO:0000256" key="1">
    <source>
        <dbReference type="SAM" id="Phobius"/>
    </source>
</evidence>
<keyword evidence="1" id="KW-1133">Transmembrane helix</keyword>
<keyword evidence="1" id="KW-0812">Transmembrane</keyword>
<proteinExistence type="predicted"/>
<organism evidence="2 3">
    <name type="scientific">Glossina brevipalpis</name>
    <dbReference type="NCBI Taxonomy" id="37001"/>
    <lineage>
        <taxon>Eukaryota</taxon>
        <taxon>Metazoa</taxon>
        <taxon>Ecdysozoa</taxon>
        <taxon>Arthropoda</taxon>
        <taxon>Hexapoda</taxon>
        <taxon>Insecta</taxon>
        <taxon>Pterygota</taxon>
        <taxon>Neoptera</taxon>
        <taxon>Endopterygota</taxon>
        <taxon>Diptera</taxon>
        <taxon>Brachycera</taxon>
        <taxon>Muscomorpha</taxon>
        <taxon>Hippoboscoidea</taxon>
        <taxon>Glossinidae</taxon>
        <taxon>Glossina</taxon>
    </lineage>
</organism>
<accession>A0A1A9WIV3</accession>
<sequence length="197" mass="22883">MTFNKDKARSFFKEGLVDIHASLQICPVSKSFCLGSGFTCSHNLKIKKIENNFHDIVKNEPLDGDCNLNLIWGSFSVNYESGLILFEKKNFVMRLRFPGRFTVIHVSRPDEHYVNCWSLLFPSKTLKLLQFSMPFDDKKSEIILLPTLIKQHIKQIYYFFLNYIHVGMAIVFTFVRDYEEALNTGSIQEQKDGQQPT</sequence>
<reference evidence="3" key="1">
    <citation type="submission" date="2014-03" db="EMBL/GenBank/DDBJ databases">
        <authorList>
            <person name="Aksoy S."/>
            <person name="Warren W."/>
            <person name="Wilson R.K."/>
        </authorList>
    </citation>
    <scope>NUCLEOTIDE SEQUENCE [LARGE SCALE GENOMIC DNA]</scope>
    <source>
        <strain evidence="3">IAEA</strain>
    </source>
</reference>
<name>A0A1A9WIV3_9MUSC</name>
<evidence type="ECO:0000313" key="3">
    <source>
        <dbReference type="Proteomes" id="UP000091820"/>
    </source>
</evidence>
<keyword evidence="3" id="KW-1185">Reference proteome</keyword>
<dbReference type="Proteomes" id="UP000091820">
    <property type="component" value="Unassembled WGS sequence"/>
</dbReference>
<keyword evidence="1" id="KW-0472">Membrane</keyword>
<dbReference type="AlphaFoldDB" id="A0A1A9WIV3"/>
<protein>
    <submittedName>
        <fullName evidence="2">Uncharacterized protein</fullName>
    </submittedName>
</protein>